<feature type="transmembrane region" description="Helical" evidence="1">
    <location>
        <begin position="103"/>
        <end position="121"/>
    </location>
</feature>
<evidence type="ECO:0000313" key="3">
    <source>
        <dbReference type="Proteomes" id="UP000009168"/>
    </source>
</evidence>
<dbReference type="Proteomes" id="UP000009168">
    <property type="component" value="Unassembled WGS sequence"/>
</dbReference>
<feature type="transmembrane region" description="Helical" evidence="1">
    <location>
        <begin position="60"/>
        <end position="91"/>
    </location>
</feature>
<gene>
    <name evidence="2" type="ORF">TTHERM_000085618</name>
</gene>
<dbReference type="KEGG" id="tet:TTHERM_000085618"/>
<reference evidence="3" key="1">
    <citation type="journal article" date="2006" name="PLoS Biol.">
        <title>Macronuclear genome sequence of the ciliate Tetrahymena thermophila, a model eukaryote.</title>
        <authorList>
            <person name="Eisen J.A."/>
            <person name="Coyne R.S."/>
            <person name="Wu M."/>
            <person name="Wu D."/>
            <person name="Thiagarajan M."/>
            <person name="Wortman J.R."/>
            <person name="Badger J.H."/>
            <person name="Ren Q."/>
            <person name="Amedeo P."/>
            <person name="Jones K.M."/>
            <person name="Tallon L.J."/>
            <person name="Delcher A.L."/>
            <person name="Salzberg S.L."/>
            <person name="Silva J.C."/>
            <person name="Haas B.J."/>
            <person name="Majoros W.H."/>
            <person name="Farzad M."/>
            <person name="Carlton J.M."/>
            <person name="Smith R.K. Jr."/>
            <person name="Garg J."/>
            <person name="Pearlman R.E."/>
            <person name="Karrer K.M."/>
            <person name="Sun L."/>
            <person name="Manning G."/>
            <person name="Elde N.C."/>
            <person name="Turkewitz A.P."/>
            <person name="Asai D.J."/>
            <person name="Wilkes D.E."/>
            <person name="Wang Y."/>
            <person name="Cai H."/>
            <person name="Collins K."/>
            <person name="Stewart B.A."/>
            <person name="Lee S.R."/>
            <person name="Wilamowska K."/>
            <person name="Weinberg Z."/>
            <person name="Ruzzo W.L."/>
            <person name="Wloga D."/>
            <person name="Gaertig J."/>
            <person name="Frankel J."/>
            <person name="Tsao C.-C."/>
            <person name="Gorovsky M.A."/>
            <person name="Keeling P.J."/>
            <person name="Waller R.F."/>
            <person name="Patron N.J."/>
            <person name="Cherry J.M."/>
            <person name="Stover N.A."/>
            <person name="Krieger C.J."/>
            <person name="del Toro C."/>
            <person name="Ryder H.F."/>
            <person name="Williamson S.C."/>
            <person name="Barbeau R.A."/>
            <person name="Hamilton E.P."/>
            <person name="Orias E."/>
        </authorList>
    </citation>
    <scope>NUCLEOTIDE SEQUENCE [LARGE SCALE GENOMIC DNA]</scope>
    <source>
        <strain evidence="3">SB210</strain>
    </source>
</reference>
<keyword evidence="1" id="KW-1133">Transmembrane helix</keyword>
<dbReference type="AlphaFoldDB" id="W7XJ57"/>
<dbReference type="RefSeq" id="XP_012652222.1">
    <property type="nucleotide sequence ID" value="XM_012796768.1"/>
</dbReference>
<evidence type="ECO:0000256" key="1">
    <source>
        <dbReference type="SAM" id="Phobius"/>
    </source>
</evidence>
<proteinExistence type="predicted"/>
<keyword evidence="3" id="KW-1185">Reference proteome</keyword>
<name>W7XJ57_TETTS</name>
<accession>W7XJ57</accession>
<protein>
    <submittedName>
        <fullName evidence="2">Transmembrane protein, putative</fullName>
    </submittedName>
</protein>
<dbReference type="EMBL" id="GG662749">
    <property type="protein sequence ID" value="EWS75231.1"/>
    <property type="molecule type" value="Genomic_DNA"/>
</dbReference>
<keyword evidence="1" id="KW-0472">Membrane</keyword>
<dbReference type="InParanoid" id="W7XJ57"/>
<organism evidence="2 3">
    <name type="scientific">Tetrahymena thermophila (strain SB210)</name>
    <dbReference type="NCBI Taxonomy" id="312017"/>
    <lineage>
        <taxon>Eukaryota</taxon>
        <taxon>Sar</taxon>
        <taxon>Alveolata</taxon>
        <taxon>Ciliophora</taxon>
        <taxon>Intramacronucleata</taxon>
        <taxon>Oligohymenophorea</taxon>
        <taxon>Hymenostomatida</taxon>
        <taxon>Tetrahymenina</taxon>
        <taxon>Tetrahymenidae</taxon>
        <taxon>Tetrahymena</taxon>
    </lineage>
</organism>
<keyword evidence="1 2" id="KW-0812">Transmembrane</keyword>
<evidence type="ECO:0000313" key="2">
    <source>
        <dbReference type="EMBL" id="EWS75231.1"/>
    </source>
</evidence>
<dbReference type="GeneID" id="24437195"/>
<sequence>MDLALIIVIMLIILTDHQFQMVYVIFLVKQQTAFLIAFKLSKLIVYLMEAVKLKIQRSVIVMLVVLDVIVMDVVIVMGAIVMDAMVVVIIVAAMEDVIQMDVIALQVVYDYIILMWFVNILKNKVVIQTIFYVQKNE</sequence>